<dbReference type="AlphaFoldDB" id="A0A841KIB6"/>
<keyword evidence="2" id="KW-1185">Reference proteome</keyword>
<reference evidence="1 2" key="1">
    <citation type="submission" date="2020-08" db="EMBL/GenBank/DDBJ databases">
        <title>Genomic Encyclopedia of Type Strains, Phase IV (KMG-IV): sequencing the most valuable type-strain genomes for metagenomic binning, comparative biology and taxonomic classification.</title>
        <authorList>
            <person name="Goeker M."/>
        </authorList>
    </citation>
    <scope>NUCLEOTIDE SEQUENCE [LARGE SCALE GENOMIC DNA]</scope>
    <source>
        <strain evidence="1 2">DSM 101465</strain>
    </source>
</reference>
<accession>A0A841KIB6</accession>
<protein>
    <submittedName>
        <fullName evidence="1">Uncharacterized protein</fullName>
    </submittedName>
</protein>
<evidence type="ECO:0000313" key="1">
    <source>
        <dbReference type="EMBL" id="MBB6169676.1"/>
    </source>
</evidence>
<evidence type="ECO:0000313" key="2">
    <source>
        <dbReference type="Proteomes" id="UP000588017"/>
    </source>
</evidence>
<proteinExistence type="predicted"/>
<dbReference type="EMBL" id="JACHEH010000009">
    <property type="protein sequence ID" value="MBB6169676.1"/>
    <property type="molecule type" value="Genomic_DNA"/>
</dbReference>
<gene>
    <name evidence="1" type="ORF">HNQ73_003328</name>
</gene>
<comment type="caution">
    <text evidence="1">The sequence shown here is derived from an EMBL/GenBank/DDBJ whole genome shotgun (WGS) entry which is preliminary data.</text>
</comment>
<sequence length="93" mass="9987">MELLLELRKILPEAFEAFVDGALGADGDEGRGDAEDAESGNGLLQLRQRHAEQGGEIVNAVNGAQVIVGGDERGLECVSAVGVFNPERWLRRK</sequence>
<name>A0A841KIB6_9HYPH</name>
<dbReference type="RefSeq" id="WP_183336276.1">
    <property type="nucleotide sequence ID" value="NZ_BMHX01000009.1"/>
</dbReference>
<dbReference type="Proteomes" id="UP000588017">
    <property type="component" value="Unassembled WGS sequence"/>
</dbReference>
<organism evidence="1 2">
    <name type="scientific">Chelatococcus composti</name>
    <dbReference type="NCBI Taxonomy" id="1743235"/>
    <lineage>
        <taxon>Bacteria</taxon>
        <taxon>Pseudomonadati</taxon>
        <taxon>Pseudomonadota</taxon>
        <taxon>Alphaproteobacteria</taxon>
        <taxon>Hyphomicrobiales</taxon>
        <taxon>Chelatococcaceae</taxon>
        <taxon>Chelatococcus</taxon>
    </lineage>
</organism>